<dbReference type="GO" id="GO:0005739">
    <property type="term" value="C:mitochondrion"/>
    <property type="evidence" value="ECO:0007669"/>
    <property type="project" value="TreeGrafter"/>
</dbReference>
<comment type="caution">
    <text evidence="8">The sequence shown here is derived from an EMBL/GenBank/DDBJ whole genome shotgun (WGS) entry which is preliminary data.</text>
</comment>
<dbReference type="OrthoDB" id="270651at2759"/>
<dbReference type="InterPro" id="IPR029028">
    <property type="entry name" value="Alpha/beta_knot_MTases"/>
</dbReference>
<comment type="similarity">
    <text evidence="1">Belongs to the class IV-like SAM-binding methyltransferase superfamily. RNA methyltransferase TrmH family.</text>
</comment>
<feature type="domain" description="tRNA/rRNA methyltransferase SpoU type" evidence="7">
    <location>
        <begin position="67"/>
        <end position="244"/>
    </location>
</feature>
<protein>
    <submittedName>
        <fullName evidence="8">Alpha/beta knot</fullName>
    </submittedName>
</protein>
<reference evidence="8" key="1">
    <citation type="journal article" date="2020" name="Stud. Mycol.">
        <title>101 Dothideomycetes genomes: a test case for predicting lifestyles and emergence of pathogens.</title>
        <authorList>
            <person name="Haridas S."/>
            <person name="Albert R."/>
            <person name="Binder M."/>
            <person name="Bloem J."/>
            <person name="Labutti K."/>
            <person name="Salamov A."/>
            <person name="Andreopoulos B."/>
            <person name="Baker S."/>
            <person name="Barry K."/>
            <person name="Bills G."/>
            <person name="Bluhm B."/>
            <person name="Cannon C."/>
            <person name="Castanera R."/>
            <person name="Culley D."/>
            <person name="Daum C."/>
            <person name="Ezra D."/>
            <person name="Gonzalez J."/>
            <person name="Henrissat B."/>
            <person name="Kuo A."/>
            <person name="Liang C."/>
            <person name="Lipzen A."/>
            <person name="Lutzoni F."/>
            <person name="Magnuson J."/>
            <person name="Mondo S."/>
            <person name="Nolan M."/>
            <person name="Ohm R."/>
            <person name="Pangilinan J."/>
            <person name="Park H.-J."/>
            <person name="Ramirez L."/>
            <person name="Alfaro M."/>
            <person name="Sun H."/>
            <person name="Tritt A."/>
            <person name="Yoshinaga Y."/>
            <person name="Zwiers L.-H."/>
            <person name="Turgeon B."/>
            <person name="Goodwin S."/>
            <person name="Spatafora J."/>
            <person name="Crous P."/>
            <person name="Grigoriev I."/>
        </authorList>
    </citation>
    <scope>NUCLEOTIDE SEQUENCE</scope>
    <source>
        <strain evidence="8">CBS 121410</strain>
    </source>
</reference>
<keyword evidence="5" id="KW-0949">S-adenosyl-L-methionine</keyword>
<proteinExistence type="inferred from homology"/>
<dbReference type="InterPro" id="IPR047261">
    <property type="entry name" value="MRM1_MeTrfase_dom"/>
</dbReference>
<dbReference type="AlphaFoldDB" id="A0A9P4I465"/>
<dbReference type="Proteomes" id="UP000799776">
    <property type="component" value="Unassembled WGS sequence"/>
</dbReference>
<dbReference type="EMBL" id="ML978711">
    <property type="protein sequence ID" value="KAF2092149.1"/>
    <property type="molecule type" value="Genomic_DNA"/>
</dbReference>
<dbReference type="InterPro" id="IPR001537">
    <property type="entry name" value="SpoU_MeTrfase"/>
</dbReference>
<evidence type="ECO:0000313" key="8">
    <source>
        <dbReference type="EMBL" id="KAF2092149.1"/>
    </source>
</evidence>
<feature type="compositionally biased region" description="Basic and acidic residues" evidence="6">
    <location>
        <begin position="266"/>
        <end position="278"/>
    </location>
</feature>
<dbReference type="InterPro" id="IPR029026">
    <property type="entry name" value="tRNA_m1G_MTases_N"/>
</dbReference>
<evidence type="ECO:0000313" key="9">
    <source>
        <dbReference type="Proteomes" id="UP000799776"/>
    </source>
</evidence>
<feature type="region of interest" description="Disordered" evidence="6">
    <location>
        <begin position="258"/>
        <end position="278"/>
    </location>
</feature>
<dbReference type="CDD" id="cd18105">
    <property type="entry name" value="SpoU-like_MRM1"/>
    <property type="match status" value="1"/>
</dbReference>
<keyword evidence="3" id="KW-0489">Methyltransferase</keyword>
<evidence type="ECO:0000256" key="2">
    <source>
        <dbReference type="ARBA" id="ARBA00022552"/>
    </source>
</evidence>
<feature type="non-terminal residue" evidence="8">
    <location>
        <position position="1"/>
    </location>
</feature>
<evidence type="ECO:0000256" key="3">
    <source>
        <dbReference type="ARBA" id="ARBA00022603"/>
    </source>
</evidence>
<dbReference type="GO" id="GO:0003723">
    <property type="term" value="F:RNA binding"/>
    <property type="evidence" value="ECO:0007669"/>
    <property type="project" value="InterPro"/>
</dbReference>
<dbReference type="Gene3D" id="3.40.1280.10">
    <property type="match status" value="1"/>
</dbReference>
<name>A0A9P4I465_9PEZI</name>
<dbReference type="PANTHER" id="PTHR46103">
    <property type="entry name" value="RRNA METHYLTRANSFERASE 1, MITOCHONDRIAL"/>
    <property type="match status" value="1"/>
</dbReference>
<dbReference type="PANTHER" id="PTHR46103:SF1">
    <property type="entry name" value="RRNA METHYLTRANSFERASE 1, MITOCHONDRIAL"/>
    <property type="match status" value="1"/>
</dbReference>
<dbReference type="SUPFAM" id="SSF75217">
    <property type="entry name" value="alpha/beta knot"/>
    <property type="match status" value="1"/>
</dbReference>
<accession>A0A9P4I465</accession>
<organism evidence="8 9">
    <name type="scientific">Saccharata proteae CBS 121410</name>
    <dbReference type="NCBI Taxonomy" id="1314787"/>
    <lineage>
        <taxon>Eukaryota</taxon>
        <taxon>Fungi</taxon>
        <taxon>Dikarya</taxon>
        <taxon>Ascomycota</taxon>
        <taxon>Pezizomycotina</taxon>
        <taxon>Dothideomycetes</taxon>
        <taxon>Dothideomycetes incertae sedis</taxon>
        <taxon>Botryosphaeriales</taxon>
        <taxon>Saccharataceae</taxon>
        <taxon>Saccharata</taxon>
    </lineage>
</organism>
<evidence type="ECO:0000256" key="5">
    <source>
        <dbReference type="ARBA" id="ARBA00022691"/>
    </source>
</evidence>
<evidence type="ECO:0000256" key="1">
    <source>
        <dbReference type="ARBA" id="ARBA00007228"/>
    </source>
</evidence>
<evidence type="ECO:0000256" key="6">
    <source>
        <dbReference type="SAM" id="MobiDB-lite"/>
    </source>
</evidence>
<keyword evidence="9" id="KW-1185">Reference proteome</keyword>
<gene>
    <name evidence="8" type="ORF">K490DRAFT_31886</name>
</gene>
<keyword evidence="2" id="KW-0698">rRNA processing</keyword>
<dbReference type="Pfam" id="PF00588">
    <property type="entry name" value="SpoU_methylase"/>
    <property type="match status" value="1"/>
</dbReference>
<evidence type="ECO:0000259" key="7">
    <source>
        <dbReference type="Pfam" id="PF00588"/>
    </source>
</evidence>
<sequence>VGDDKLPMLDQMSEGRPHNGIVLEASPLPMFSANYLDVVSRGRPYFTVRGKDDQRFSYNSHGWRFPFILYLDGIKDSGNMGAIIRSAYYLGVDAIFTSSRATAPVDSVTIKASAGAAEVVPIGTVVKPQDFLAESRKHGWRVYAADAPEPPRENFNVTESHRRTSLDPENTSPLVQIRHLNDTRLLPLHSPVLFHPTMLMMGGEGDGLSIRLKRLADYLVGIRGVKGEAIAMDSLNVSVAAAMLSLEFLKKPSDKLKQRARQQFAEPRKPKRDDGFLF</sequence>
<dbReference type="InterPro" id="IPR047182">
    <property type="entry name" value="MRM1"/>
</dbReference>
<evidence type="ECO:0000256" key="4">
    <source>
        <dbReference type="ARBA" id="ARBA00022679"/>
    </source>
</evidence>
<dbReference type="GO" id="GO:0016435">
    <property type="term" value="F:rRNA (guanine) methyltransferase activity"/>
    <property type="evidence" value="ECO:0007669"/>
    <property type="project" value="TreeGrafter"/>
</dbReference>
<keyword evidence="4" id="KW-0808">Transferase</keyword>